<dbReference type="InterPro" id="IPR036397">
    <property type="entry name" value="RNaseH_sf"/>
</dbReference>
<evidence type="ECO:0000259" key="3">
    <source>
        <dbReference type="SMART" id="SM00482"/>
    </source>
</evidence>
<dbReference type="Gene3D" id="3.30.70.370">
    <property type="match status" value="2"/>
</dbReference>
<dbReference type="PANTHER" id="PTHR10133:SF27">
    <property type="entry name" value="DNA POLYMERASE NU"/>
    <property type="match status" value="1"/>
</dbReference>
<dbReference type="SUPFAM" id="SSF56672">
    <property type="entry name" value="DNA/RNA polymerases"/>
    <property type="match status" value="1"/>
</dbReference>
<organism evidence="4 5">
    <name type="scientific">Ralstonia phage P-PSG-11</name>
    <dbReference type="NCBI Taxonomy" id="2652430"/>
    <lineage>
        <taxon>Viruses</taxon>
        <taxon>Duplodnaviria</taxon>
        <taxon>Heunggongvirae</taxon>
        <taxon>Uroviricota</taxon>
        <taxon>Caudoviricetes</taxon>
        <taxon>Autographivirales</taxon>
        <taxon>Gyeongsanvirus</taxon>
        <taxon>Gyeongsanvirus PPSG11</taxon>
    </lineage>
</organism>
<dbReference type="GO" id="GO:0006261">
    <property type="term" value="P:DNA-templated DNA replication"/>
    <property type="evidence" value="ECO:0007669"/>
    <property type="project" value="InterPro"/>
</dbReference>
<dbReference type="GO" id="GO:0003887">
    <property type="term" value="F:DNA-directed DNA polymerase activity"/>
    <property type="evidence" value="ECO:0007669"/>
    <property type="project" value="UniProtKB-KW"/>
</dbReference>
<keyword evidence="4" id="KW-0808">Transferase</keyword>
<name>A0A5P8D3T8_9CAUD</name>
<reference evidence="4 5" key="1">
    <citation type="submission" date="2019-08" db="EMBL/GenBank/DDBJ databases">
        <title>Six bacteriophages against potato bacterial diseases.</title>
        <authorList>
            <person name="Zhang X."/>
            <person name="Kering K."/>
        </authorList>
    </citation>
    <scope>NUCLEOTIDE SEQUENCE [LARGE SCALE GENOMIC DNA]</scope>
</reference>
<sequence length="657" mass="73429">MKLFDIETNGLLDTVTKVHCLVIKDRTTGRKFRCIPAGFPMQADMTIEHGLELLKSGPIGGHGILRYDIPVLEKLYPDFTYDKDQVFDTLVAARLIWTHIKDIDNGLLKKKQIPGSLYGSHSLEAWGYRLKLQKGEYAAEFKARMGDAYEEGMEWRELSPEMLDYCDLDVDVTDALFDRIEGKNYSAEALELEHRIAWLMAQQERNGFPFDVTKASALYAKLAQRRGELERELKEFFRFWFAPAGTVTPKVGNKARGTVAGVPYTKVKIVEFNPGSRDHIANRLVTLYGWKPEVFTDGGKPKVDEDVMAGLSYPPAELLTEYLMVAKRISQLAEGDQAWLKVERNGKIHGSVNPNGAVTGRATHAFPNMTQVPASGAPYGEECRELFCVPPGWIQVGADASGLELRCLSHYMAKFDGGKYGRILLEGDIHWANVQSMGLTQEDRDEKTHPLHKVYRDGGKTFIYGFLYGAGDEKAGKIVYGLVLRAKSLGLQYEHLLKMFFGGKENPGPDDFRAAGKKLKATFLKKTPALKKLIEAVRESAKRGYLIGLDKRQLHVRSIHAALNTLLQGAGAIVCKMWLVMLEDELQAAGLKHGWDGDYAFLVWAHDEVQIACRTPEVVEIVRKVAEACVTKAGEHFNFRCPLAGESKTGTNWAATH</sequence>
<keyword evidence="2" id="KW-1194">Viral DNA replication</keyword>
<evidence type="ECO:0000313" key="4">
    <source>
        <dbReference type="EMBL" id="QFP93716.1"/>
    </source>
</evidence>
<dbReference type="SUPFAM" id="SSF53098">
    <property type="entry name" value="Ribonuclease H-like"/>
    <property type="match status" value="1"/>
</dbReference>
<evidence type="ECO:0000313" key="5">
    <source>
        <dbReference type="Proteomes" id="UP000326262"/>
    </source>
</evidence>
<dbReference type="GO" id="GO:0006302">
    <property type="term" value="P:double-strand break repair"/>
    <property type="evidence" value="ECO:0007669"/>
    <property type="project" value="TreeGrafter"/>
</dbReference>
<keyword evidence="4" id="KW-0548">Nucleotidyltransferase</keyword>
<dbReference type="EMBL" id="MN270889">
    <property type="protein sequence ID" value="QFP93716.1"/>
    <property type="molecule type" value="Genomic_DNA"/>
</dbReference>
<feature type="domain" description="DNA-directed DNA polymerase family A palm" evidence="3">
    <location>
        <begin position="380"/>
        <end position="617"/>
    </location>
</feature>
<accession>A0A5P8D3T8</accession>
<keyword evidence="1" id="KW-0235">DNA replication</keyword>
<dbReference type="InterPro" id="IPR001098">
    <property type="entry name" value="DNA-dir_DNA_pol_A_palm_dom"/>
</dbReference>
<dbReference type="GO" id="GO:0003677">
    <property type="term" value="F:DNA binding"/>
    <property type="evidence" value="ECO:0007669"/>
    <property type="project" value="InterPro"/>
</dbReference>
<keyword evidence="4" id="KW-0239">DNA-directed DNA polymerase</keyword>
<dbReference type="SMART" id="SM00482">
    <property type="entry name" value="POLAc"/>
    <property type="match status" value="1"/>
</dbReference>
<dbReference type="InterPro" id="IPR002298">
    <property type="entry name" value="DNA_polymerase_A"/>
</dbReference>
<evidence type="ECO:0000256" key="1">
    <source>
        <dbReference type="ARBA" id="ARBA00022705"/>
    </source>
</evidence>
<dbReference type="PANTHER" id="PTHR10133">
    <property type="entry name" value="DNA POLYMERASE I"/>
    <property type="match status" value="1"/>
</dbReference>
<dbReference type="Gene3D" id="1.20.1060.10">
    <property type="entry name" value="Taq DNA Polymerase, Chain T, domain 4"/>
    <property type="match status" value="1"/>
</dbReference>
<dbReference type="GO" id="GO:0039693">
    <property type="term" value="P:viral DNA genome replication"/>
    <property type="evidence" value="ECO:0007669"/>
    <property type="project" value="UniProtKB-KW"/>
</dbReference>
<dbReference type="PRINTS" id="PR00868">
    <property type="entry name" value="DNAPOLI"/>
</dbReference>
<dbReference type="CDD" id="cd08643">
    <property type="entry name" value="DNA_pol_A_pol_I_B"/>
    <property type="match status" value="1"/>
</dbReference>
<dbReference type="InterPro" id="IPR012337">
    <property type="entry name" value="RNaseH-like_sf"/>
</dbReference>
<dbReference type="Pfam" id="PF00476">
    <property type="entry name" value="DNA_pol_A"/>
    <property type="match status" value="1"/>
</dbReference>
<dbReference type="Gene3D" id="3.30.420.10">
    <property type="entry name" value="Ribonuclease H-like superfamily/Ribonuclease H"/>
    <property type="match status" value="1"/>
</dbReference>
<protein>
    <submittedName>
        <fullName evidence="4">DNA-directed DNA polymerase</fullName>
    </submittedName>
</protein>
<dbReference type="Proteomes" id="UP000326262">
    <property type="component" value="Segment"/>
</dbReference>
<dbReference type="InterPro" id="IPR043502">
    <property type="entry name" value="DNA/RNA_pol_sf"/>
</dbReference>
<evidence type="ECO:0000256" key="2">
    <source>
        <dbReference type="ARBA" id="ARBA00023109"/>
    </source>
</evidence>
<proteinExistence type="predicted"/>
<keyword evidence="5" id="KW-1185">Reference proteome</keyword>